<proteinExistence type="predicted"/>
<evidence type="ECO:0000313" key="8">
    <source>
        <dbReference type="EMBL" id="OLP78241.1"/>
    </source>
</evidence>
<organism evidence="8 9">
    <name type="scientific">Symbiodinium microadriaticum</name>
    <name type="common">Dinoflagellate</name>
    <name type="synonym">Zooxanthella microadriatica</name>
    <dbReference type="NCBI Taxonomy" id="2951"/>
    <lineage>
        <taxon>Eukaryota</taxon>
        <taxon>Sar</taxon>
        <taxon>Alveolata</taxon>
        <taxon>Dinophyceae</taxon>
        <taxon>Suessiales</taxon>
        <taxon>Symbiodiniaceae</taxon>
        <taxon>Symbiodinium</taxon>
    </lineage>
</organism>
<evidence type="ECO:0000313" key="9">
    <source>
        <dbReference type="Proteomes" id="UP000186817"/>
    </source>
</evidence>
<dbReference type="Pfam" id="PF02463">
    <property type="entry name" value="SMC_N"/>
    <property type="match status" value="1"/>
</dbReference>
<sequence>MADTPASMARVEKLVIENFKSYAGRHEIGPFDKFTCIIGPNGSGKSNVMDAISFCLGIKTKHLRGERLKVRAFQSPWEDLVYRREEETVDQNTRSAEVVMAFRSAKGIMMYFGRFVTSRGEGIYRYGGDKAPEPRLGDGGDGEGRAKVRCQEFPGLPGRCDADGEVRNNDQNDRRRRQGTELTATLEALSGADLSLLEKDELELAQEKASGDLRESWADDSAKYSGRDLSLSMGPFFPFE</sequence>
<evidence type="ECO:0000256" key="5">
    <source>
        <dbReference type="ARBA" id="ARBA00023306"/>
    </source>
</evidence>
<comment type="subcellular location">
    <subcellularLocation>
        <location evidence="1">Nucleus</location>
    </subcellularLocation>
</comment>
<dbReference type="Proteomes" id="UP000186817">
    <property type="component" value="Unassembled WGS sequence"/>
</dbReference>
<dbReference type="GO" id="GO:0007062">
    <property type="term" value="P:sister chromatid cohesion"/>
    <property type="evidence" value="ECO:0007669"/>
    <property type="project" value="TreeGrafter"/>
</dbReference>
<keyword evidence="2" id="KW-0132">Cell division</keyword>
<feature type="compositionally biased region" description="Basic and acidic residues" evidence="6">
    <location>
        <begin position="160"/>
        <end position="173"/>
    </location>
</feature>
<dbReference type="PANTHER" id="PTHR18937">
    <property type="entry name" value="STRUCTURAL MAINTENANCE OF CHROMOSOMES SMC FAMILY MEMBER"/>
    <property type="match status" value="1"/>
</dbReference>
<dbReference type="PANTHER" id="PTHR18937:SF12">
    <property type="entry name" value="STRUCTURAL MAINTENANCE OF CHROMOSOMES PROTEIN"/>
    <property type="match status" value="1"/>
</dbReference>
<keyword evidence="3" id="KW-0498">Mitosis</keyword>
<evidence type="ECO:0000256" key="6">
    <source>
        <dbReference type="SAM" id="MobiDB-lite"/>
    </source>
</evidence>
<dbReference type="SUPFAM" id="SSF52540">
    <property type="entry name" value="P-loop containing nucleoside triphosphate hydrolases"/>
    <property type="match status" value="1"/>
</dbReference>
<evidence type="ECO:0000256" key="2">
    <source>
        <dbReference type="ARBA" id="ARBA00022618"/>
    </source>
</evidence>
<keyword evidence="4" id="KW-0539">Nucleus</keyword>
<evidence type="ECO:0000256" key="4">
    <source>
        <dbReference type="ARBA" id="ARBA00023242"/>
    </source>
</evidence>
<evidence type="ECO:0000259" key="7">
    <source>
        <dbReference type="Pfam" id="PF02463"/>
    </source>
</evidence>
<protein>
    <submittedName>
        <fullName evidence="8">Structural maintenance of chromosomes protein 1</fullName>
    </submittedName>
</protein>
<dbReference type="InterPro" id="IPR003395">
    <property type="entry name" value="RecF/RecN/SMC_N"/>
</dbReference>
<dbReference type="GO" id="GO:0051301">
    <property type="term" value="P:cell division"/>
    <property type="evidence" value="ECO:0007669"/>
    <property type="project" value="UniProtKB-KW"/>
</dbReference>
<feature type="domain" description="RecF/RecN/SMC N-terminal" evidence="7">
    <location>
        <begin position="11"/>
        <end position="103"/>
    </location>
</feature>
<gene>
    <name evidence="8" type="primary">SMC1</name>
    <name evidence="8" type="ORF">AK812_SmicGene41603</name>
</gene>
<dbReference type="GO" id="GO:0003677">
    <property type="term" value="F:DNA binding"/>
    <property type="evidence" value="ECO:0007669"/>
    <property type="project" value="TreeGrafter"/>
</dbReference>
<dbReference type="Gene3D" id="3.40.50.300">
    <property type="entry name" value="P-loop containing nucleotide triphosphate hydrolases"/>
    <property type="match status" value="1"/>
</dbReference>
<dbReference type="EMBL" id="LSRX01001639">
    <property type="protein sequence ID" value="OLP78241.1"/>
    <property type="molecule type" value="Genomic_DNA"/>
</dbReference>
<name>A0A1Q9C5P3_SYMMI</name>
<comment type="caution">
    <text evidence="8">The sequence shown here is derived from an EMBL/GenBank/DDBJ whole genome shotgun (WGS) entry which is preliminary data.</text>
</comment>
<reference evidence="8 9" key="1">
    <citation type="submission" date="2016-02" db="EMBL/GenBank/DDBJ databases">
        <title>Genome analysis of coral dinoflagellate symbionts highlights evolutionary adaptations to a symbiotic lifestyle.</title>
        <authorList>
            <person name="Aranda M."/>
            <person name="Li Y."/>
            <person name="Liew Y.J."/>
            <person name="Baumgarten S."/>
            <person name="Simakov O."/>
            <person name="Wilson M."/>
            <person name="Piel J."/>
            <person name="Ashoor H."/>
            <person name="Bougouffa S."/>
            <person name="Bajic V.B."/>
            <person name="Ryu T."/>
            <person name="Ravasi T."/>
            <person name="Bayer T."/>
            <person name="Micklem G."/>
            <person name="Kim H."/>
            <person name="Bhak J."/>
            <person name="Lajeunesse T.C."/>
            <person name="Voolstra C.R."/>
        </authorList>
    </citation>
    <scope>NUCLEOTIDE SEQUENCE [LARGE SCALE GENOMIC DNA]</scope>
    <source>
        <strain evidence="8 9">CCMP2467</strain>
    </source>
</reference>
<dbReference type="InterPro" id="IPR027417">
    <property type="entry name" value="P-loop_NTPase"/>
</dbReference>
<feature type="region of interest" description="Disordered" evidence="6">
    <location>
        <begin position="159"/>
        <end position="179"/>
    </location>
</feature>
<evidence type="ECO:0000256" key="1">
    <source>
        <dbReference type="ARBA" id="ARBA00004123"/>
    </source>
</evidence>
<dbReference type="GO" id="GO:0008278">
    <property type="term" value="C:cohesin complex"/>
    <property type="evidence" value="ECO:0007669"/>
    <property type="project" value="TreeGrafter"/>
</dbReference>
<keyword evidence="5" id="KW-0131">Cell cycle</keyword>
<accession>A0A1Q9C5P3</accession>
<keyword evidence="9" id="KW-1185">Reference proteome</keyword>
<evidence type="ECO:0000256" key="3">
    <source>
        <dbReference type="ARBA" id="ARBA00022776"/>
    </source>
</evidence>
<dbReference type="OrthoDB" id="5575062at2759"/>
<dbReference type="GO" id="GO:0005634">
    <property type="term" value="C:nucleus"/>
    <property type="evidence" value="ECO:0007669"/>
    <property type="project" value="UniProtKB-SubCell"/>
</dbReference>
<dbReference type="AlphaFoldDB" id="A0A1Q9C5P3"/>